<reference evidence="4" key="1">
    <citation type="submission" date="2014-03" db="EMBL/GenBank/DDBJ databases">
        <authorList>
            <person name="Aksoy S."/>
            <person name="Warren W."/>
            <person name="Wilson R.K."/>
        </authorList>
    </citation>
    <scope>NUCLEOTIDE SEQUENCE [LARGE SCALE GENOMIC DNA]</scope>
    <source>
        <strain evidence="4">IAEA</strain>
    </source>
</reference>
<dbReference type="GO" id="GO:0005737">
    <property type="term" value="C:cytoplasm"/>
    <property type="evidence" value="ECO:0007669"/>
    <property type="project" value="InterPro"/>
</dbReference>
<organism evidence="3 4">
    <name type="scientific">Glossina brevipalpis</name>
    <dbReference type="NCBI Taxonomy" id="37001"/>
    <lineage>
        <taxon>Eukaryota</taxon>
        <taxon>Metazoa</taxon>
        <taxon>Ecdysozoa</taxon>
        <taxon>Arthropoda</taxon>
        <taxon>Hexapoda</taxon>
        <taxon>Insecta</taxon>
        <taxon>Pterygota</taxon>
        <taxon>Neoptera</taxon>
        <taxon>Endopterygota</taxon>
        <taxon>Diptera</taxon>
        <taxon>Brachycera</taxon>
        <taxon>Muscomorpha</taxon>
        <taxon>Hippoboscoidea</taxon>
        <taxon>Glossinidae</taxon>
        <taxon>Glossina</taxon>
    </lineage>
</organism>
<dbReference type="Proteomes" id="UP000091820">
    <property type="component" value="Unassembled WGS sequence"/>
</dbReference>
<dbReference type="EnsemblMetazoa" id="GBRI041976-RA">
    <property type="protein sequence ID" value="GBRI041976-PA"/>
    <property type="gene ID" value="GBRI041976"/>
</dbReference>
<dbReference type="Pfam" id="PF04194">
    <property type="entry name" value="PDCD2_C"/>
    <property type="match status" value="1"/>
</dbReference>
<feature type="compositionally biased region" description="Polar residues" evidence="1">
    <location>
        <begin position="360"/>
        <end position="370"/>
    </location>
</feature>
<dbReference type="AlphaFoldDB" id="A0A1A9X2J7"/>
<dbReference type="STRING" id="37001.A0A1A9X2J7"/>
<accession>A0A1A9X2J7</accession>
<dbReference type="PANTHER" id="PTHR46421">
    <property type="entry name" value="PROGRAMMED CELL DEATH PROTEIN 2-LIKE"/>
    <property type="match status" value="1"/>
</dbReference>
<name>A0A1A9X2J7_9MUSC</name>
<sequence length="497" mass="54503">MAKNKSTVYLGYEDEEITDKHVSLLSSSLNKIGGTPDWPNGDIKIPACSLCGTARPLVVQLYAPLELSQFHRSLYIFACLNPSCSQNSKSWLCVRTQHLETIGQCDIMKVASPKSANAGGGKHAKKKQVAKATSKIAWCSSVDDWGGDDNISLGTLEKMDIEADEPLLEQHEENGNIIRVNNDVTPLDNVGDDGQQEEIVLNEEDDEDDSNSMDNELISGFHQMEMTPHQLVEDPNANCAAAVGIAAAAASVEKDGNYACSGASAAICAEIEGPETDVVLVETPEKPERDLVALLKHTPTPTSFGPLAKLSDVTLKPYFMAVEVETHSQGKEYENYDGCLSAEHIRELYQEYKKHDESAHSPNNGQQASNDCGGVVRTPEDQESYEKVLPAHGDIMFHNFLSTLQQNPGQVLRYSRDAVPLLIAPLQEAIPKCPNCNGEAICEVQILSTLIPKLKLQQNQESAPIEYGNILVFTCLKSCWDTPDKMRYERVIVQAEN</sequence>
<dbReference type="PANTHER" id="PTHR46421:SF1">
    <property type="entry name" value="PROGRAMMED CELL DEATH PROTEIN 2-LIKE"/>
    <property type="match status" value="1"/>
</dbReference>
<dbReference type="InterPro" id="IPR052815">
    <property type="entry name" value="PDCD2-like_regulator"/>
</dbReference>
<dbReference type="VEuPathDB" id="VectorBase:GBRI041976"/>
<reference evidence="3" key="2">
    <citation type="submission" date="2020-05" db="UniProtKB">
        <authorList>
            <consortium name="EnsemblMetazoa"/>
        </authorList>
    </citation>
    <scope>IDENTIFICATION</scope>
    <source>
        <strain evidence="3">IAEA</strain>
    </source>
</reference>
<evidence type="ECO:0000259" key="2">
    <source>
        <dbReference type="Pfam" id="PF04194"/>
    </source>
</evidence>
<evidence type="ECO:0000313" key="4">
    <source>
        <dbReference type="Proteomes" id="UP000091820"/>
    </source>
</evidence>
<dbReference type="GO" id="GO:0006915">
    <property type="term" value="P:apoptotic process"/>
    <property type="evidence" value="ECO:0007669"/>
    <property type="project" value="TreeGrafter"/>
</dbReference>
<proteinExistence type="predicted"/>
<evidence type="ECO:0000256" key="1">
    <source>
        <dbReference type="SAM" id="MobiDB-lite"/>
    </source>
</evidence>
<protein>
    <recommendedName>
        <fullName evidence="2">Programmed cell death protein 2 C-terminal domain-containing protein</fullName>
    </recommendedName>
</protein>
<dbReference type="InterPro" id="IPR007320">
    <property type="entry name" value="PDCD2_C"/>
</dbReference>
<feature type="region of interest" description="Disordered" evidence="1">
    <location>
        <begin position="353"/>
        <end position="380"/>
    </location>
</feature>
<keyword evidence="4" id="KW-1185">Reference proteome</keyword>
<feature type="domain" description="Programmed cell death protein 2 C-terminal" evidence="2">
    <location>
        <begin position="394"/>
        <end position="494"/>
    </location>
</feature>
<evidence type="ECO:0000313" key="3">
    <source>
        <dbReference type="EnsemblMetazoa" id="GBRI041976-PA"/>
    </source>
</evidence>